<sequence length="194" mass="22210">MIKELGFFILTVTIMSGCCFTNRETRKVFLKKLNNKDIEAIVHKRFGSQIDKAEDDLRMRLQDTGITVSRIDDTIMCNIPVHIAFVSGKGVLNKDFLPILKSITTTINKFPGTSISIESHTDSIGTLEKNLLISQERADVIMNNLVKKGVSNKRFVSSQGFAYRYPIDTNDNQIGRQNNQRIEIKIFHYEYFKK</sequence>
<evidence type="ECO:0000259" key="5">
    <source>
        <dbReference type="PROSITE" id="PS51123"/>
    </source>
</evidence>
<dbReference type="Pfam" id="PF00691">
    <property type="entry name" value="OmpA"/>
    <property type="match status" value="1"/>
</dbReference>
<dbReference type="KEGG" id="lau:G293_04905"/>
<gene>
    <name evidence="6" type="ORF">G293_04905</name>
</gene>
<evidence type="ECO:0000313" key="6">
    <source>
        <dbReference type="EMBL" id="AKK20596.1"/>
    </source>
</evidence>
<evidence type="ECO:0000313" key="7">
    <source>
        <dbReference type="Proteomes" id="UP000035503"/>
    </source>
</evidence>
<dbReference type="Gene3D" id="3.30.1330.60">
    <property type="entry name" value="OmpA-like domain"/>
    <property type="match status" value="1"/>
</dbReference>
<keyword evidence="2 4" id="KW-0472">Membrane</keyword>
<dbReference type="EMBL" id="CP004021">
    <property type="protein sequence ID" value="AKK20596.1"/>
    <property type="molecule type" value="Genomic_DNA"/>
</dbReference>
<evidence type="ECO:0000256" key="3">
    <source>
        <dbReference type="ARBA" id="ARBA00023237"/>
    </source>
</evidence>
<dbReference type="InterPro" id="IPR050330">
    <property type="entry name" value="Bact_OuterMem_StrucFunc"/>
</dbReference>
<dbReference type="InterPro" id="IPR006665">
    <property type="entry name" value="OmpA-like"/>
</dbReference>
<evidence type="ECO:0000256" key="4">
    <source>
        <dbReference type="PROSITE-ProRule" id="PRU00473"/>
    </source>
</evidence>
<dbReference type="PRINTS" id="PR01021">
    <property type="entry name" value="OMPADOMAIN"/>
</dbReference>
<name>A0A0G3I3Y4_LIBAF</name>
<dbReference type="CDD" id="cd07185">
    <property type="entry name" value="OmpA_C-like"/>
    <property type="match status" value="1"/>
</dbReference>
<dbReference type="PANTHER" id="PTHR30329:SF21">
    <property type="entry name" value="LIPOPROTEIN YIAD-RELATED"/>
    <property type="match status" value="1"/>
</dbReference>
<dbReference type="OrthoDB" id="345640at2"/>
<feature type="domain" description="OmpA-like" evidence="5">
    <location>
        <begin position="72"/>
        <end position="190"/>
    </location>
</feature>
<dbReference type="SUPFAM" id="SSF103088">
    <property type="entry name" value="OmpA-like"/>
    <property type="match status" value="1"/>
</dbReference>
<dbReference type="PROSITE" id="PS51123">
    <property type="entry name" value="OMPA_2"/>
    <property type="match status" value="1"/>
</dbReference>
<dbReference type="PANTHER" id="PTHR30329">
    <property type="entry name" value="STATOR ELEMENT OF FLAGELLAR MOTOR COMPLEX"/>
    <property type="match status" value="1"/>
</dbReference>
<keyword evidence="7" id="KW-1185">Reference proteome</keyword>
<proteinExistence type="predicted"/>
<comment type="subcellular location">
    <subcellularLocation>
        <location evidence="1">Cell outer membrane</location>
    </subcellularLocation>
</comment>
<dbReference type="STRING" id="1277257.G293_04905"/>
<dbReference type="Proteomes" id="UP000035503">
    <property type="component" value="Chromosome"/>
</dbReference>
<organism evidence="6 7">
    <name type="scientific">Candidatus Liberibacter africanus PTSAPSY</name>
    <dbReference type="NCBI Taxonomy" id="1277257"/>
    <lineage>
        <taxon>Bacteria</taxon>
        <taxon>Pseudomonadati</taxon>
        <taxon>Pseudomonadota</taxon>
        <taxon>Alphaproteobacteria</taxon>
        <taxon>Hyphomicrobiales</taxon>
        <taxon>Rhizobiaceae</taxon>
        <taxon>Liberibacter</taxon>
    </lineage>
</organism>
<reference evidence="6 7" key="1">
    <citation type="journal article" date="2015" name="Genome Announc.">
        <title>Complete Genome Sequence of 'Candidatus Liberibacter africanus,' a Bacterium Associated with Citrus Huanglongbing.</title>
        <authorList>
            <person name="Lin H."/>
            <person name="Pietersen G."/>
            <person name="Han C."/>
            <person name="Read D.A."/>
            <person name="Lou B."/>
            <person name="Gupta G."/>
            <person name="Civerolo E.L."/>
        </authorList>
    </citation>
    <scope>NUCLEOTIDE SEQUENCE [LARGE SCALE GENOMIC DNA]</scope>
    <source>
        <strain evidence="6 7">PTSAPSY</strain>
    </source>
</reference>
<dbReference type="PROSITE" id="PS51257">
    <property type="entry name" value="PROKAR_LIPOPROTEIN"/>
    <property type="match status" value="1"/>
</dbReference>
<dbReference type="PATRIC" id="fig|1277257.4.peg.1062"/>
<dbReference type="AlphaFoldDB" id="A0A0G3I3Y4"/>
<dbReference type="InterPro" id="IPR036737">
    <property type="entry name" value="OmpA-like_sf"/>
</dbReference>
<evidence type="ECO:0000256" key="1">
    <source>
        <dbReference type="ARBA" id="ARBA00004442"/>
    </source>
</evidence>
<protein>
    <submittedName>
        <fullName evidence="6">OmpA/MotB</fullName>
    </submittedName>
</protein>
<dbReference type="GO" id="GO:0009279">
    <property type="term" value="C:cell outer membrane"/>
    <property type="evidence" value="ECO:0007669"/>
    <property type="project" value="UniProtKB-SubCell"/>
</dbReference>
<keyword evidence="3" id="KW-0998">Cell outer membrane</keyword>
<accession>A0A0G3I3Y4</accession>
<evidence type="ECO:0000256" key="2">
    <source>
        <dbReference type="ARBA" id="ARBA00023136"/>
    </source>
</evidence>
<dbReference type="InterPro" id="IPR006664">
    <property type="entry name" value="OMP_bac"/>
</dbReference>
<dbReference type="RefSeq" id="WP_047264546.1">
    <property type="nucleotide sequence ID" value="NZ_CP004021.1"/>
</dbReference>